<dbReference type="Pfam" id="PF13307">
    <property type="entry name" value="Helicase_C_2"/>
    <property type="match status" value="1"/>
</dbReference>
<dbReference type="SMART" id="SM00491">
    <property type="entry name" value="HELICc2"/>
    <property type="match status" value="1"/>
</dbReference>
<keyword evidence="5" id="KW-0067">ATP-binding</keyword>
<dbReference type="FunFam" id="3.40.50.300:FF:003493">
    <property type="entry name" value="Predicted protein"/>
    <property type="match status" value="1"/>
</dbReference>
<evidence type="ECO:0000256" key="3">
    <source>
        <dbReference type="ARBA" id="ARBA00022801"/>
    </source>
</evidence>
<reference evidence="12" key="1">
    <citation type="submission" date="2024-02" db="UniProtKB">
        <authorList>
            <consortium name="WormBaseParasite"/>
        </authorList>
    </citation>
    <scope>IDENTIFICATION</scope>
</reference>
<evidence type="ECO:0000256" key="4">
    <source>
        <dbReference type="ARBA" id="ARBA00022806"/>
    </source>
</evidence>
<evidence type="ECO:0000313" key="11">
    <source>
        <dbReference type="Proteomes" id="UP000887575"/>
    </source>
</evidence>
<sequence length="1005" mass="113257">MSRSYSRGHRSSRKNANKENDPMMATALTSFVRREFIERKKSSMSRKRPLIEREPDCSAFPFLGYQVNLPYGIQPYTTQKKMIVKILMGLNRKENVMIESPTGSGKTLGLLSSTCEWLCKHKQRYSESVYSCPQHGENAGAYDVSMQSIGDVLKEKTNESQALNSDKKPEASSSGIDEFGDESRDIFDDSPVEEPDILTKAIAQFDEDQNATFSKFMASQVDEIESLNKTVNDSSIQQPACTCEPRVRVYYASRTHRQIAQVVKEFSRLVYGHRLRHTILGSREQLCVNEGVRASHDMTSRCKELLTNENGVGCSFREKLKANFPQSSPKAAARMREEVSITAPKVWDVEDLREALTSDHRSGMCPYFTATRLLTVDSDIIFCPFSYLIDPIIRESSDVHLKNSVVILDEAHNVEDFCREAASFQFTDREAVNSCHSVAEKCMEIDVAIKHMSKEQAQTEEVFAMESSTVAQARDQLNRLGEYQKNLNIMHRYLSAMHSWILDISNSVRQNCENSEQTQRQSQRGGIFNAWGASQASTQWDSGKRFSNTKHFADLYASLERHQLLLIEEKLAETIKGSFAGVVKTTVTGDEAQGENQDFLLSKFKPSSEAIVFMEKMLHFQAFFLLEGCRAAYRLNIAMEEENSDGFATQKGYMEQVGGKKDQAGFLSTRNLMGIKVPEKPRVLDGWKATIGLWCMSPSLAFQGAFSTTRSVVLASGTLTPSESFEAELGIPFQHKLEGEQVVPEEQIFASGPTGHQLVATYNNTSGENSIFAQEIARICLSISERTPGGVLCFFPSYRLMTSVTGVMDRMGLMNKLRDVKAVFSEPRRSSELGPVMEEFNGTVRNPKKYSPRCTGAIMFAVFRGKVSEGIDFTDELARCVISIGIPFPNTKDDQVLEKKKFNDERKTKCPSDVTSISGDAWYTIQAYRALNQALGRCLRHRNDWGAIVLVDQRLSHQLSPEAPNKISRWIRKCLRGYGNYGQFERELTNFMRERETLMSGCPDE</sequence>
<dbReference type="SMART" id="SM00488">
    <property type="entry name" value="DEXDc2"/>
    <property type="match status" value="1"/>
</dbReference>
<dbReference type="GO" id="GO:0006289">
    <property type="term" value="P:nucleotide-excision repair"/>
    <property type="evidence" value="ECO:0007669"/>
    <property type="project" value="TreeGrafter"/>
</dbReference>
<organism evidence="11 12">
    <name type="scientific">Mesorhabditis belari</name>
    <dbReference type="NCBI Taxonomy" id="2138241"/>
    <lineage>
        <taxon>Eukaryota</taxon>
        <taxon>Metazoa</taxon>
        <taxon>Ecdysozoa</taxon>
        <taxon>Nematoda</taxon>
        <taxon>Chromadorea</taxon>
        <taxon>Rhabditida</taxon>
        <taxon>Rhabditina</taxon>
        <taxon>Rhabditomorpha</taxon>
        <taxon>Rhabditoidea</taxon>
        <taxon>Rhabditidae</taxon>
        <taxon>Mesorhabditinae</taxon>
        <taxon>Mesorhabditis</taxon>
    </lineage>
</organism>
<evidence type="ECO:0000256" key="6">
    <source>
        <dbReference type="ARBA" id="ARBA00023004"/>
    </source>
</evidence>
<feature type="region of interest" description="Disordered" evidence="9">
    <location>
        <begin position="158"/>
        <end position="190"/>
    </location>
</feature>
<keyword evidence="8" id="KW-0413">Isomerase</keyword>
<keyword evidence="4" id="KW-0347">Helicase</keyword>
<dbReference type="InterPro" id="IPR014013">
    <property type="entry name" value="Helic_SF1/SF2_ATP-bd_DinG/Rad3"/>
</dbReference>
<keyword evidence="11" id="KW-1185">Reference proteome</keyword>
<dbReference type="GO" id="GO:0046872">
    <property type="term" value="F:metal ion binding"/>
    <property type="evidence" value="ECO:0007669"/>
    <property type="project" value="UniProtKB-KW"/>
</dbReference>
<dbReference type="WBParaSite" id="MBELARI_LOCUS20323">
    <property type="protein sequence ID" value="MBELARI_LOCUS20323"/>
    <property type="gene ID" value="MBELARI_LOCUS20323"/>
</dbReference>
<dbReference type="PANTHER" id="PTHR11472">
    <property type="entry name" value="DNA REPAIR DEAD HELICASE RAD3/XP-D SUBFAMILY MEMBER"/>
    <property type="match status" value="1"/>
</dbReference>
<evidence type="ECO:0000256" key="7">
    <source>
        <dbReference type="ARBA" id="ARBA00023014"/>
    </source>
</evidence>
<feature type="compositionally biased region" description="Basic residues" evidence="9">
    <location>
        <begin position="1"/>
        <end position="15"/>
    </location>
</feature>
<dbReference type="GO" id="GO:0003678">
    <property type="term" value="F:DNA helicase activity"/>
    <property type="evidence" value="ECO:0007669"/>
    <property type="project" value="InterPro"/>
</dbReference>
<dbReference type="PANTHER" id="PTHR11472:SF47">
    <property type="entry name" value="FANCONI ANEMIA GROUP J PROTEIN"/>
    <property type="match status" value="1"/>
</dbReference>
<keyword evidence="6" id="KW-0408">Iron</keyword>
<evidence type="ECO:0000256" key="2">
    <source>
        <dbReference type="ARBA" id="ARBA00022741"/>
    </source>
</evidence>
<dbReference type="Gene3D" id="3.40.50.300">
    <property type="entry name" value="P-loop containing nucleotide triphosphate hydrolases"/>
    <property type="match status" value="3"/>
</dbReference>
<dbReference type="InterPro" id="IPR006554">
    <property type="entry name" value="Helicase-like_DEXD_c2"/>
</dbReference>
<dbReference type="AlphaFoldDB" id="A0AAF3F1D7"/>
<dbReference type="InterPro" id="IPR010614">
    <property type="entry name" value="RAD3-like_helicase_DEAD"/>
</dbReference>
<dbReference type="GO" id="GO:0005634">
    <property type="term" value="C:nucleus"/>
    <property type="evidence" value="ECO:0007669"/>
    <property type="project" value="TreeGrafter"/>
</dbReference>
<keyword evidence="2" id="KW-0547">Nucleotide-binding</keyword>
<evidence type="ECO:0000256" key="8">
    <source>
        <dbReference type="ARBA" id="ARBA00023235"/>
    </source>
</evidence>
<dbReference type="SUPFAM" id="SSF52540">
    <property type="entry name" value="P-loop containing nucleoside triphosphate hydrolases"/>
    <property type="match status" value="1"/>
</dbReference>
<evidence type="ECO:0000313" key="12">
    <source>
        <dbReference type="WBParaSite" id="MBELARI_LOCUS20323"/>
    </source>
</evidence>
<feature type="domain" description="Helicase ATP-binding" evidence="10">
    <location>
        <begin position="65"/>
        <end position="461"/>
    </location>
</feature>
<dbReference type="Pfam" id="PF06733">
    <property type="entry name" value="DEAD_2"/>
    <property type="match status" value="1"/>
</dbReference>
<dbReference type="InterPro" id="IPR002464">
    <property type="entry name" value="DNA/RNA_helicase_DEAH_CS"/>
</dbReference>
<proteinExistence type="predicted"/>
<keyword evidence="1" id="KW-0479">Metal-binding</keyword>
<evidence type="ECO:0000256" key="1">
    <source>
        <dbReference type="ARBA" id="ARBA00022723"/>
    </source>
</evidence>
<dbReference type="InterPro" id="IPR027417">
    <property type="entry name" value="P-loop_NTPase"/>
</dbReference>
<feature type="region of interest" description="Disordered" evidence="9">
    <location>
        <begin position="1"/>
        <end position="24"/>
    </location>
</feature>
<dbReference type="GO" id="GO:0003677">
    <property type="term" value="F:DNA binding"/>
    <property type="evidence" value="ECO:0007669"/>
    <property type="project" value="InterPro"/>
</dbReference>
<dbReference type="GO" id="GO:0005524">
    <property type="term" value="F:ATP binding"/>
    <property type="evidence" value="ECO:0007669"/>
    <property type="project" value="UniProtKB-KW"/>
</dbReference>
<dbReference type="GO" id="GO:0016818">
    <property type="term" value="F:hydrolase activity, acting on acid anhydrides, in phosphorus-containing anhydrides"/>
    <property type="evidence" value="ECO:0007669"/>
    <property type="project" value="InterPro"/>
</dbReference>
<protein>
    <submittedName>
        <fullName evidence="12">DNA helicase</fullName>
    </submittedName>
</protein>
<keyword evidence="7" id="KW-0411">Iron-sulfur</keyword>
<evidence type="ECO:0000256" key="5">
    <source>
        <dbReference type="ARBA" id="ARBA00022840"/>
    </source>
</evidence>
<dbReference type="PROSITE" id="PS00690">
    <property type="entry name" value="DEAH_ATP_HELICASE"/>
    <property type="match status" value="1"/>
</dbReference>
<accession>A0AAF3F1D7</accession>
<dbReference type="InterPro" id="IPR045028">
    <property type="entry name" value="DinG/Rad3-like"/>
</dbReference>
<keyword evidence="3" id="KW-0378">Hydrolase</keyword>
<dbReference type="GO" id="GO:0051536">
    <property type="term" value="F:iron-sulfur cluster binding"/>
    <property type="evidence" value="ECO:0007669"/>
    <property type="project" value="UniProtKB-KW"/>
</dbReference>
<evidence type="ECO:0000259" key="10">
    <source>
        <dbReference type="PROSITE" id="PS51193"/>
    </source>
</evidence>
<dbReference type="InterPro" id="IPR006555">
    <property type="entry name" value="ATP-dep_Helicase_C"/>
</dbReference>
<dbReference type="GO" id="GO:1990918">
    <property type="term" value="P:double-strand break repair involved in meiotic recombination"/>
    <property type="evidence" value="ECO:0007669"/>
    <property type="project" value="TreeGrafter"/>
</dbReference>
<name>A0AAF3F1D7_9BILA</name>
<dbReference type="PROSITE" id="PS51193">
    <property type="entry name" value="HELICASE_ATP_BIND_2"/>
    <property type="match status" value="1"/>
</dbReference>
<dbReference type="Proteomes" id="UP000887575">
    <property type="component" value="Unassembled WGS sequence"/>
</dbReference>
<evidence type="ECO:0000256" key="9">
    <source>
        <dbReference type="SAM" id="MobiDB-lite"/>
    </source>
</evidence>
<dbReference type="CDD" id="cd18788">
    <property type="entry name" value="SF2_C_XPD"/>
    <property type="match status" value="1"/>
</dbReference>